<protein>
    <submittedName>
        <fullName evidence="2">Ribonuclease D</fullName>
    </submittedName>
</protein>
<accession>A0A0C1R033</accession>
<dbReference type="InterPro" id="IPR051086">
    <property type="entry name" value="RNase_D-like"/>
</dbReference>
<evidence type="ECO:0000313" key="2">
    <source>
        <dbReference type="EMBL" id="KIE05655.1"/>
    </source>
</evidence>
<evidence type="ECO:0000313" key="3">
    <source>
        <dbReference type="Proteomes" id="UP000031258"/>
    </source>
</evidence>
<dbReference type="SUPFAM" id="SSF53098">
    <property type="entry name" value="Ribonuclease H-like"/>
    <property type="match status" value="1"/>
</dbReference>
<dbReference type="CDD" id="cd06142">
    <property type="entry name" value="RNaseD_exo"/>
    <property type="match status" value="1"/>
</dbReference>
<reference evidence="2 3" key="1">
    <citation type="submission" date="2014-11" db="EMBL/GenBank/DDBJ databases">
        <title>A Rickettsiales Symbiont of Amoebae With Ancient Features.</title>
        <authorList>
            <person name="Schulz F."/>
            <person name="Martijn J."/>
            <person name="Wascher F."/>
            <person name="Kostanjsek R."/>
            <person name="Ettema T.J."/>
            <person name="Horn M."/>
        </authorList>
    </citation>
    <scope>NUCLEOTIDE SEQUENCE [LARGE SCALE GENOMIC DNA]</scope>
    <source>
        <strain evidence="2 3">UWC36</strain>
    </source>
</reference>
<dbReference type="PATRIC" id="fig|86105.3.peg.750"/>
<dbReference type="Proteomes" id="UP000031258">
    <property type="component" value="Unassembled WGS sequence"/>
</dbReference>
<organism evidence="2 3">
    <name type="scientific">Candidatus Jidaibacter acanthamoebae</name>
    <dbReference type="NCBI Taxonomy" id="86105"/>
    <lineage>
        <taxon>Bacteria</taxon>
        <taxon>Pseudomonadati</taxon>
        <taxon>Pseudomonadota</taxon>
        <taxon>Alphaproteobacteria</taxon>
        <taxon>Rickettsiales</taxon>
        <taxon>Candidatus Midichloriaceae</taxon>
        <taxon>Candidatus Jidaibacter</taxon>
    </lineage>
</organism>
<dbReference type="GO" id="GO:0006139">
    <property type="term" value="P:nucleobase-containing compound metabolic process"/>
    <property type="evidence" value="ECO:0007669"/>
    <property type="project" value="InterPro"/>
</dbReference>
<feature type="domain" description="3'-5' exonuclease" evidence="1">
    <location>
        <begin position="9"/>
        <end position="177"/>
    </location>
</feature>
<keyword evidence="3" id="KW-1185">Reference proteome</keyword>
<dbReference type="InterPro" id="IPR002562">
    <property type="entry name" value="3'-5'_exonuclease_dom"/>
</dbReference>
<dbReference type="GO" id="GO:0003676">
    <property type="term" value="F:nucleic acid binding"/>
    <property type="evidence" value="ECO:0007669"/>
    <property type="project" value="InterPro"/>
</dbReference>
<dbReference type="GO" id="GO:0008408">
    <property type="term" value="F:3'-5' exonuclease activity"/>
    <property type="evidence" value="ECO:0007669"/>
    <property type="project" value="InterPro"/>
</dbReference>
<name>A0A0C1R033_9RICK</name>
<dbReference type="PANTHER" id="PTHR47649:SF1">
    <property type="entry name" value="RIBONUCLEASE D"/>
    <property type="match status" value="1"/>
</dbReference>
<dbReference type="Gene3D" id="3.30.420.10">
    <property type="entry name" value="Ribonuclease H-like superfamily/Ribonuclease H"/>
    <property type="match status" value="1"/>
</dbReference>
<dbReference type="Pfam" id="PF01612">
    <property type="entry name" value="DNA_pol_A_exo1"/>
    <property type="match status" value="1"/>
</dbReference>
<dbReference type="SMART" id="SM00474">
    <property type="entry name" value="35EXOc"/>
    <property type="match status" value="1"/>
</dbReference>
<dbReference type="InterPro" id="IPR012337">
    <property type="entry name" value="RNaseH-like_sf"/>
</dbReference>
<dbReference type="RefSeq" id="WP_039455947.1">
    <property type="nucleotide sequence ID" value="NZ_JSWE01000092.1"/>
</dbReference>
<dbReference type="InterPro" id="IPR036397">
    <property type="entry name" value="RNaseH_sf"/>
</dbReference>
<dbReference type="AlphaFoldDB" id="A0A0C1R033"/>
<comment type="caution">
    <text evidence="2">The sequence shown here is derived from an EMBL/GenBank/DDBJ whole genome shotgun (WGS) entry which is preliminary data.</text>
</comment>
<gene>
    <name evidence="2" type="primary">rnd_2</name>
    <name evidence="2" type="ORF">NF27_DP01990</name>
</gene>
<sequence length="213" mass="24509">MTSNKETAINTKYHIDDLPSNVSLQGNLAIDTEAMGLNNFRDRLCVVQLSDEAKNVHVVHFPNKQYDCPNLKKFLSDENRIKIFHFARFDIAIMHHYLKVELKNVYCTKVASRLARTYTDQHSLKDLCYELLGVKISKQQQTSDWGAAKLTQDQINYAASDVLYLHALKDKLDFMLKREGRLELAGKCFEFLPTRADLDLSGWPEIDIFAHSI</sequence>
<proteinExistence type="predicted"/>
<dbReference type="STRING" id="86105.NF27_DP01990"/>
<evidence type="ECO:0000259" key="1">
    <source>
        <dbReference type="SMART" id="SM00474"/>
    </source>
</evidence>
<dbReference type="PANTHER" id="PTHR47649">
    <property type="entry name" value="RIBONUCLEASE D"/>
    <property type="match status" value="1"/>
</dbReference>
<dbReference type="EMBL" id="JSWE01000092">
    <property type="protein sequence ID" value="KIE05655.1"/>
    <property type="molecule type" value="Genomic_DNA"/>
</dbReference>